<keyword evidence="3" id="KW-1185">Reference proteome</keyword>
<proteinExistence type="predicted"/>
<sequence length="253" mass="26520">MDWTNAKARARSHSDSAGARASRKVRRGPASRRCQAAMRSRAGSAGPRPPTSRTPTRRPSLRSTLPGMRSLWLITSGAVPRGRSRIPDHRRRMSATSSSPSLSLRHRCTHSSWVASTPPRPLPEKRRPSVGIARTSRTNSARSAANPWDAPGSPSAVSPGSHVCTDHGSGYPAPGAPIASGFGVGKPVRPSSSRAASASASSARRACAGSAGWSGNRAARSSPTRKIACTVPDEATGDTGRPRHRGNWASISS</sequence>
<feature type="compositionally biased region" description="Low complexity" evidence="1">
    <location>
        <begin position="94"/>
        <end position="103"/>
    </location>
</feature>
<feature type="region of interest" description="Disordered" evidence="1">
    <location>
        <begin position="182"/>
        <end position="253"/>
    </location>
</feature>
<evidence type="ECO:0000313" key="3">
    <source>
        <dbReference type="Proteomes" id="UP000238176"/>
    </source>
</evidence>
<dbReference type="EMBL" id="PVTJ01000007">
    <property type="protein sequence ID" value="PRY57246.1"/>
    <property type="molecule type" value="Genomic_DNA"/>
</dbReference>
<accession>A0A2T0UHB0</accession>
<dbReference type="AlphaFoldDB" id="A0A2T0UHB0"/>
<feature type="compositionally biased region" description="Basic residues" evidence="1">
    <location>
        <begin position="82"/>
        <end position="93"/>
    </location>
</feature>
<feature type="compositionally biased region" description="Basic residues" evidence="1">
    <location>
        <begin position="21"/>
        <end position="30"/>
    </location>
</feature>
<reference evidence="2 3" key="1">
    <citation type="submission" date="2018-03" db="EMBL/GenBank/DDBJ databases">
        <title>Genomic Encyclopedia of Type Strains, Phase III (KMG-III): the genomes of soil and plant-associated and newly described type strains.</title>
        <authorList>
            <person name="Whitman W."/>
        </authorList>
    </citation>
    <scope>NUCLEOTIDE SEQUENCE [LARGE SCALE GENOMIC DNA]</scope>
    <source>
        <strain evidence="2 3">CGMCC 4.7067</strain>
    </source>
</reference>
<feature type="compositionally biased region" description="Low complexity" evidence="1">
    <location>
        <begin position="191"/>
        <end position="215"/>
    </location>
</feature>
<feature type="region of interest" description="Disordered" evidence="1">
    <location>
        <begin position="1"/>
        <end position="68"/>
    </location>
</feature>
<gene>
    <name evidence="2" type="ORF">B0I28_10793</name>
</gene>
<evidence type="ECO:0000256" key="1">
    <source>
        <dbReference type="SAM" id="MobiDB-lite"/>
    </source>
</evidence>
<feature type="compositionally biased region" description="Low complexity" evidence="1">
    <location>
        <begin position="150"/>
        <end position="161"/>
    </location>
</feature>
<feature type="region of interest" description="Disordered" evidence="1">
    <location>
        <begin position="80"/>
        <end position="169"/>
    </location>
</feature>
<organism evidence="2 3">
    <name type="scientific">Glycomyces artemisiae</name>
    <dbReference type="NCBI Taxonomy" id="1076443"/>
    <lineage>
        <taxon>Bacteria</taxon>
        <taxon>Bacillati</taxon>
        <taxon>Actinomycetota</taxon>
        <taxon>Actinomycetes</taxon>
        <taxon>Glycomycetales</taxon>
        <taxon>Glycomycetaceae</taxon>
        <taxon>Glycomyces</taxon>
    </lineage>
</organism>
<dbReference type="Proteomes" id="UP000238176">
    <property type="component" value="Unassembled WGS sequence"/>
</dbReference>
<comment type="caution">
    <text evidence="2">The sequence shown here is derived from an EMBL/GenBank/DDBJ whole genome shotgun (WGS) entry which is preliminary data.</text>
</comment>
<name>A0A2T0UHB0_9ACTN</name>
<protein>
    <submittedName>
        <fullName evidence="2">Uncharacterized protein</fullName>
    </submittedName>
</protein>
<evidence type="ECO:0000313" key="2">
    <source>
        <dbReference type="EMBL" id="PRY57246.1"/>
    </source>
</evidence>